<dbReference type="InterPro" id="IPR042099">
    <property type="entry name" value="ANL_N_sf"/>
</dbReference>
<dbReference type="PROSITE" id="PS00455">
    <property type="entry name" value="AMP_BINDING"/>
    <property type="match status" value="1"/>
</dbReference>
<dbReference type="Gene3D" id="3.40.50.12780">
    <property type="entry name" value="N-terminal domain of ligase-like"/>
    <property type="match status" value="1"/>
</dbReference>
<dbReference type="Gene3D" id="3.30.300.30">
    <property type="match status" value="1"/>
</dbReference>
<feature type="region of interest" description="Disordered" evidence="1">
    <location>
        <begin position="83"/>
        <end position="104"/>
    </location>
</feature>
<dbReference type="Pfam" id="PF13193">
    <property type="entry name" value="AMP-binding_C"/>
    <property type="match status" value="1"/>
</dbReference>
<dbReference type="SUPFAM" id="SSF56801">
    <property type="entry name" value="Acetyl-CoA synthetase-like"/>
    <property type="match status" value="1"/>
</dbReference>
<dbReference type="EMBL" id="SPKT01000012">
    <property type="protein sequence ID" value="TFH98936.1"/>
    <property type="molecule type" value="Genomic_DNA"/>
</dbReference>
<evidence type="ECO:0000313" key="5">
    <source>
        <dbReference type="Proteomes" id="UP000297477"/>
    </source>
</evidence>
<sequence>MAVTADQLAAARAALAAALEGTGDPVELTEDGRVLPRPEAKDPARCGHPDAAAVVRTSGSTGTPKQIVLTASALRASAAATASRLGGSGPGSPAAITPAAGTAPGSPAAGTGHWLLAVSLHYVAGLAVLSRAIDAGTDVVPLPAGPFTAAAFAQACAQLPDDGRPRLVSLVPTQVSRLLAEDADPAGREALGGFDHVLVGGARLAAPLRAAAEAAGIRLTATYGMAETCGGCVYDGLPLPGVAPEILDPDEKGVGRVRLAGPMVAAGYLDDPARTAACFDHPDDSFPARFLTEDLGRLIHDDGPRLAVTGRADDVVITGGVKVSAAAVQAVLEAAPDVADVFVGAVEDPEWGQRLCAAVVPVQGAQAWREDTQRRLAVVVKDALGGPATPKTWLALDALPLLSTGKPDRRALTALFAAA</sequence>
<reference evidence="4 5" key="1">
    <citation type="submission" date="2019-03" db="EMBL/GenBank/DDBJ databases">
        <title>Reclassification of Micrococcus aloeverae and Micrococcus yunnanensis as later heterotypic synonyms of Micrococcus luteus.</title>
        <authorList>
            <person name="Huang C.-H."/>
        </authorList>
    </citation>
    <scope>NUCLEOTIDE SEQUENCE [LARGE SCALE GENOMIC DNA]</scope>
    <source>
        <strain evidence="4 5">BCRC 12151</strain>
    </source>
</reference>
<dbReference type="RefSeq" id="WP_067191490.1">
    <property type="nucleotide sequence ID" value="NZ_SPKT01000012.1"/>
</dbReference>
<protein>
    <submittedName>
        <fullName evidence="4">Acyl-CoA synthetase</fullName>
    </submittedName>
</protein>
<dbReference type="Pfam" id="PF00501">
    <property type="entry name" value="AMP-binding"/>
    <property type="match status" value="1"/>
</dbReference>
<evidence type="ECO:0000259" key="2">
    <source>
        <dbReference type="Pfam" id="PF00501"/>
    </source>
</evidence>
<feature type="domain" description="AMP-binding enzyme C-terminal" evidence="3">
    <location>
        <begin position="328"/>
        <end position="406"/>
    </location>
</feature>
<gene>
    <name evidence="4" type="ORF">E4A49_06935</name>
</gene>
<feature type="domain" description="AMP-dependent synthetase/ligase" evidence="2">
    <location>
        <begin position="34"/>
        <end position="269"/>
    </location>
</feature>
<dbReference type="Proteomes" id="UP000297477">
    <property type="component" value="Unassembled WGS sequence"/>
</dbReference>
<name>A0ABY2JYW3_9MICC</name>
<comment type="caution">
    <text evidence="4">The sequence shown here is derived from an EMBL/GenBank/DDBJ whole genome shotgun (WGS) entry which is preliminary data.</text>
</comment>
<evidence type="ECO:0000259" key="3">
    <source>
        <dbReference type="Pfam" id="PF13193"/>
    </source>
</evidence>
<dbReference type="InterPro" id="IPR000873">
    <property type="entry name" value="AMP-dep_synth/lig_dom"/>
</dbReference>
<accession>A0ABY2JYW3</accession>
<evidence type="ECO:0000313" key="4">
    <source>
        <dbReference type="EMBL" id="TFH98936.1"/>
    </source>
</evidence>
<dbReference type="PANTHER" id="PTHR43767">
    <property type="entry name" value="LONG-CHAIN-FATTY-ACID--COA LIGASE"/>
    <property type="match status" value="1"/>
</dbReference>
<dbReference type="InterPro" id="IPR045851">
    <property type="entry name" value="AMP-bd_C_sf"/>
</dbReference>
<proteinExistence type="predicted"/>
<dbReference type="InterPro" id="IPR050237">
    <property type="entry name" value="ATP-dep_AMP-bd_enzyme"/>
</dbReference>
<keyword evidence="5" id="KW-1185">Reference proteome</keyword>
<dbReference type="PANTHER" id="PTHR43767:SF1">
    <property type="entry name" value="NONRIBOSOMAL PEPTIDE SYNTHASE PES1 (EUROFUNG)-RELATED"/>
    <property type="match status" value="1"/>
</dbReference>
<dbReference type="InterPro" id="IPR020845">
    <property type="entry name" value="AMP-binding_CS"/>
</dbReference>
<dbReference type="InterPro" id="IPR025110">
    <property type="entry name" value="AMP-bd_C"/>
</dbReference>
<organism evidence="4 5">
    <name type="scientific">Micrococcus lylae</name>
    <dbReference type="NCBI Taxonomy" id="1273"/>
    <lineage>
        <taxon>Bacteria</taxon>
        <taxon>Bacillati</taxon>
        <taxon>Actinomycetota</taxon>
        <taxon>Actinomycetes</taxon>
        <taxon>Micrococcales</taxon>
        <taxon>Micrococcaceae</taxon>
        <taxon>Micrococcus</taxon>
    </lineage>
</organism>
<evidence type="ECO:0000256" key="1">
    <source>
        <dbReference type="SAM" id="MobiDB-lite"/>
    </source>
</evidence>